<name>A0A6M3J717_9ZZZZ</name>
<sequence length="317" mass="33762">MIRRGDTGDEVRELQAALVDAGYGLVVDGVFGAHTERVLIGWQQRHALAPDGIAGPVTLSALTSTWSAPITSVGAWCGRSSLASPERDVAFAVERLRLTDLHVMVNDHSRRRAYAPFGLSVCASQIKALARRATDAGLRVHLTSWIMPIEAYIHGAVEVAMLARDVGAASVQWDAEEPWMHGGDLTHGAAAKLIRRLMPGCTMGVTGIGWASAPKMGPLSAVCDYLVPQCYSTTSSNVRPERTGALAGRWRGLFGGHIIAGLAAYRQHGIAGHTATSAMGAALESVQSAGVSEVIYWSLGHLRRSKECARFVAGIMQ</sequence>
<organism evidence="2">
    <name type="scientific">viral metagenome</name>
    <dbReference type="NCBI Taxonomy" id="1070528"/>
    <lineage>
        <taxon>unclassified sequences</taxon>
        <taxon>metagenomes</taxon>
        <taxon>organismal metagenomes</taxon>
    </lineage>
</organism>
<evidence type="ECO:0000259" key="1">
    <source>
        <dbReference type="Pfam" id="PF01471"/>
    </source>
</evidence>
<dbReference type="Pfam" id="PF01471">
    <property type="entry name" value="PG_binding_1"/>
    <property type="match status" value="1"/>
</dbReference>
<accession>A0A6M3J717</accession>
<dbReference type="InterPro" id="IPR036365">
    <property type="entry name" value="PGBD-like_sf"/>
</dbReference>
<dbReference type="InterPro" id="IPR002477">
    <property type="entry name" value="Peptidoglycan-bd-like"/>
</dbReference>
<reference evidence="2" key="1">
    <citation type="submission" date="2020-03" db="EMBL/GenBank/DDBJ databases">
        <title>The deep terrestrial virosphere.</title>
        <authorList>
            <person name="Holmfeldt K."/>
            <person name="Nilsson E."/>
            <person name="Simone D."/>
            <person name="Lopez-Fernandez M."/>
            <person name="Wu X."/>
            <person name="de Brujin I."/>
            <person name="Lundin D."/>
            <person name="Andersson A."/>
            <person name="Bertilsson S."/>
            <person name="Dopson M."/>
        </authorList>
    </citation>
    <scope>NUCLEOTIDE SEQUENCE</scope>
    <source>
        <strain evidence="2">MM415B00422</strain>
        <strain evidence="3">TM448B01581</strain>
    </source>
</reference>
<evidence type="ECO:0000313" key="2">
    <source>
        <dbReference type="EMBL" id="QJA65268.1"/>
    </source>
</evidence>
<dbReference type="SUPFAM" id="SSF47090">
    <property type="entry name" value="PGBD-like"/>
    <property type="match status" value="1"/>
</dbReference>
<proteinExistence type="predicted"/>
<dbReference type="EMBL" id="MT144787">
    <property type="protein sequence ID" value="QJH99413.1"/>
    <property type="molecule type" value="Genomic_DNA"/>
</dbReference>
<dbReference type="Gene3D" id="1.10.101.10">
    <property type="entry name" value="PGBD-like superfamily/PGBD"/>
    <property type="match status" value="1"/>
</dbReference>
<dbReference type="EMBL" id="MT141535">
    <property type="protein sequence ID" value="QJA65268.1"/>
    <property type="molecule type" value="Genomic_DNA"/>
</dbReference>
<dbReference type="AlphaFoldDB" id="A0A6M3J717"/>
<protein>
    <submittedName>
        <fullName evidence="2">Putative peptidoglycan binding protein</fullName>
    </submittedName>
</protein>
<evidence type="ECO:0000313" key="3">
    <source>
        <dbReference type="EMBL" id="QJH99413.1"/>
    </source>
</evidence>
<dbReference type="InterPro" id="IPR036366">
    <property type="entry name" value="PGBDSf"/>
</dbReference>
<feature type="domain" description="Peptidoglycan binding-like" evidence="1">
    <location>
        <begin position="7"/>
        <end position="62"/>
    </location>
</feature>
<gene>
    <name evidence="2" type="ORF">MM415B00422_0030</name>
    <name evidence="3" type="ORF">TM448B01581_0008</name>
</gene>